<name>A0ABW3I6Z0_9PAST</name>
<reference evidence="3" key="1">
    <citation type="journal article" date="2019" name="Int. J. Syst. Evol. Microbiol.">
        <title>The Global Catalogue of Microorganisms (GCM) 10K type strain sequencing project: providing services to taxonomists for standard genome sequencing and annotation.</title>
        <authorList>
            <consortium name="The Broad Institute Genomics Platform"/>
            <consortium name="The Broad Institute Genome Sequencing Center for Infectious Disease"/>
            <person name="Wu L."/>
            <person name="Ma J."/>
        </authorList>
    </citation>
    <scope>NUCLEOTIDE SEQUENCE [LARGE SCALE GENOMIC DNA]</scope>
    <source>
        <strain evidence="3">CCUG 61707</strain>
    </source>
</reference>
<gene>
    <name evidence="2" type="ORF">ACFQ02_00005</name>
</gene>
<dbReference type="EMBL" id="JBHTJN010000001">
    <property type="protein sequence ID" value="MFD0965252.1"/>
    <property type="molecule type" value="Genomic_DNA"/>
</dbReference>
<keyword evidence="3" id="KW-1185">Reference proteome</keyword>
<proteinExistence type="predicted"/>
<organism evidence="2 3">
    <name type="scientific">Seminibacterium arietis</name>
    <dbReference type="NCBI Taxonomy" id="1173502"/>
    <lineage>
        <taxon>Bacteria</taxon>
        <taxon>Pseudomonadati</taxon>
        <taxon>Pseudomonadota</taxon>
        <taxon>Gammaproteobacteria</taxon>
        <taxon>Pasteurellales</taxon>
        <taxon>Pasteurellaceae</taxon>
        <taxon>Seminibacterium</taxon>
    </lineage>
</organism>
<feature type="domain" description="Phage tail collar" evidence="1">
    <location>
        <begin position="182"/>
        <end position="241"/>
    </location>
</feature>
<evidence type="ECO:0000259" key="1">
    <source>
        <dbReference type="Pfam" id="PF07484"/>
    </source>
</evidence>
<evidence type="ECO:0000313" key="2">
    <source>
        <dbReference type="EMBL" id="MFD0965252.1"/>
    </source>
</evidence>
<dbReference type="RefSeq" id="WP_380817729.1">
    <property type="nucleotide sequence ID" value="NZ_JBHTJN010000001.1"/>
</dbReference>
<dbReference type="SUPFAM" id="SSF88874">
    <property type="entry name" value="Receptor-binding domain of short tail fibre protein gp12"/>
    <property type="match status" value="2"/>
</dbReference>
<sequence>MTIQNKPDEKIFASKAKHQEVSEFPDVERGWGFTFEQTGGIPTMEHFNALFKRIDEHFNYMLQHGLPEWSATLDYPIGAYVQYDNKTYRAKKASKNQRPDIVDSTYWVRWSIDYKEISNFIDEAGKKGVPLGSIVAFPTQVRSPQGFLLCDGSTFEQDTYPDLYRTLGNSNKLPDLTKSDVGMLAYFPFDQIPEGWLPCNGDGITKADHPELFDRLKEKYGTYQSGNTEYARLPNAEDRFIRNADNGLTVGQKQEDAIRNITGTFTSYRRTDRKYLPLPSGTFSQVKTLNGCMGNGGSDDWAAEIKLDVSKADGVNVADENRPKSIAFKLCIKVKSNFDQIRFFIKAYGAVTNIGNLNAGNLSNEIQSLKRKLSNLELSFVKKVEYRKTKKKILRISKGIQGETIWRGKTSDPVVCKTKNKGGVIYVLFNIKSKEVITKRHGFHSITRKETITKGYGIHEDRWLSFPLLYADGTVIGDTDTGGDAGDYNYNTVIGIQTKAVKTEYGIYTGETEITITPLIDKDIGSWKDSWRDRTAVIKEVIALGGEEFNQE</sequence>
<dbReference type="Gene3D" id="2.10.10.20">
    <property type="entry name" value="Carbohydrate-binding module superfamily 5/12"/>
    <property type="match status" value="1"/>
</dbReference>
<dbReference type="InterPro" id="IPR037053">
    <property type="entry name" value="Phage_tail_collar_dom_sf"/>
</dbReference>
<dbReference type="CDD" id="cd12215">
    <property type="entry name" value="ChiC_BD"/>
    <property type="match status" value="1"/>
</dbReference>
<comment type="caution">
    <text evidence="2">The sequence shown here is derived from an EMBL/GenBank/DDBJ whole genome shotgun (WGS) entry which is preliminary data.</text>
</comment>
<dbReference type="Proteomes" id="UP001596996">
    <property type="component" value="Unassembled WGS sequence"/>
</dbReference>
<feature type="non-terminal residue" evidence="2">
    <location>
        <position position="552"/>
    </location>
</feature>
<accession>A0ABW3I6Z0</accession>
<protein>
    <submittedName>
        <fullName evidence="2">Tail fiber protein</fullName>
    </submittedName>
</protein>
<dbReference type="InterPro" id="IPR011083">
    <property type="entry name" value="Phage_tail_collar_dom"/>
</dbReference>
<dbReference type="Gene3D" id="3.90.1340.10">
    <property type="entry name" value="Phage tail collar domain"/>
    <property type="match status" value="2"/>
</dbReference>
<evidence type="ECO:0000313" key="3">
    <source>
        <dbReference type="Proteomes" id="UP001596996"/>
    </source>
</evidence>
<dbReference type="Pfam" id="PF07484">
    <property type="entry name" value="Collar"/>
    <property type="match status" value="2"/>
</dbReference>
<feature type="domain" description="Phage tail collar" evidence="1">
    <location>
        <begin position="132"/>
        <end position="177"/>
    </location>
</feature>
<dbReference type="SUPFAM" id="SSF51055">
    <property type="entry name" value="Carbohydrate binding domain"/>
    <property type="match status" value="1"/>
</dbReference>
<dbReference type="InterPro" id="IPR036573">
    <property type="entry name" value="CBM_sf_5/12"/>
</dbReference>